<keyword evidence="3 8" id="KW-0812">Transmembrane</keyword>
<dbReference type="AlphaFoldDB" id="A0A3M7BNK7"/>
<feature type="compositionally biased region" description="Gly residues" evidence="7">
    <location>
        <begin position="294"/>
        <end position="311"/>
    </location>
</feature>
<proteinExistence type="inferred from homology"/>
<evidence type="ECO:0000256" key="1">
    <source>
        <dbReference type="ARBA" id="ARBA00004479"/>
    </source>
</evidence>
<dbReference type="GO" id="GO:0016020">
    <property type="term" value="C:membrane"/>
    <property type="evidence" value="ECO:0007669"/>
    <property type="project" value="UniProtKB-SubCell"/>
</dbReference>
<keyword evidence="6 8" id="KW-0472">Membrane</keyword>
<keyword evidence="5 8" id="KW-1133">Transmembrane helix</keyword>
<feature type="region of interest" description="Disordered" evidence="7">
    <location>
        <begin position="281"/>
        <end position="336"/>
    </location>
</feature>
<sequence length="462" mass="49082">MGAMRRHLAAPRPLLLHLITAILLAPLASANPAPPVSAQAGFSFNELFARWDCGGELCGYNSQLCCGAGSTCYTDAQTQAQCGAAGGATTKAADGSWAYYTSTYVETDLVTKTTVYSSWIAGQSSAATTWASASATPTSDSCDYNKNESPCGNVCCGSDEYCYVAGTCKPAAGGVTSSGATASAPIRGTSSSLVQVTETASPSTTVPFVAPVATGANITLTENQSGGGGGLSGGEIAGIVIGVLAGLFLLGLLIFYCCLRGLWAVFCGGRNRRRSRRTHEIDEYERHSHHHGGGRGSRYGGGAAAAGGGRTWYGAPKPARSRYSDDSRHRRGGGGGWRKEALGLGAGLAGLWAILGLKRKRDNRRNDEKYTDYGSYSSDYYTSSIKQLTELLAQVKDEQSYIVIRERTHRNTAESTNARVKWWSIFQMGVLLGQGAFQIWWLRRFFEVKDPSRPSFNKGALG</sequence>
<feature type="signal peptide" evidence="9">
    <location>
        <begin position="1"/>
        <end position="30"/>
    </location>
</feature>
<comment type="caution">
    <text evidence="11">The sequence shown here is derived from an EMBL/GenBank/DDBJ whole genome shotgun (WGS) entry which is preliminary data.</text>
</comment>
<dbReference type="PANTHER" id="PTHR22811">
    <property type="entry name" value="TRANSMEMBRANE EMP24 DOMAIN-CONTAINING PROTEIN"/>
    <property type="match status" value="1"/>
</dbReference>
<dbReference type="Proteomes" id="UP000276864">
    <property type="component" value="Unassembled WGS sequence"/>
</dbReference>
<dbReference type="VEuPathDB" id="FungiDB:BTJ68_13268"/>
<evidence type="ECO:0000256" key="6">
    <source>
        <dbReference type="ARBA" id="ARBA00023136"/>
    </source>
</evidence>
<feature type="domain" description="GOLD" evidence="10">
    <location>
        <begin position="276"/>
        <end position="447"/>
    </location>
</feature>
<evidence type="ECO:0000313" key="12">
    <source>
        <dbReference type="Proteomes" id="UP000276864"/>
    </source>
</evidence>
<gene>
    <name evidence="11" type="ORF">D0866_00822</name>
</gene>
<evidence type="ECO:0000256" key="8">
    <source>
        <dbReference type="SAM" id="Phobius"/>
    </source>
</evidence>
<name>A0A3M7BNK7_HORWE</name>
<accession>A0A3M7BNK7</accession>
<dbReference type="InterPro" id="IPR009038">
    <property type="entry name" value="GOLD_dom"/>
</dbReference>
<evidence type="ECO:0000256" key="9">
    <source>
        <dbReference type="SAM" id="SignalP"/>
    </source>
</evidence>
<evidence type="ECO:0000256" key="2">
    <source>
        <dbReference type="ARBA" id="ARBA00007104"/>
    </source>
</evidence>
<organism evidence="11 12">
    <name type="scientific">Hortaea werneckii</name>
    <name type="common">Black yeast</name>
    <name type="synonym">Cladosporium werneckii</name>
    <dbReference type="NCBI Taxonomy" id="91943"/>
    <lineage>
        <taxon>Eukaryota</taxon>
        <taxon>Fungi</taxon>
        <taxon>Dikarya</taxon>
        <taxon>Ascomycota</taxon>
        <taxon>Pezizomycotina</taxon>
        <taxon>Dothideomycetes</taxon>
        <taxon>Dothideomycetidae</taxon>
        <taxon>Mycosphaerellales</taxon>
        <taxon>Teratosphaeriaceae</taxon>
        <taxon>Hortaea</taxon>
    </lineage>
</organism>
<keyword evidence="4 9" id="KW-0732">Signal</keyword>
<evidence type="ECO:0000256" key="4">
    <source>
        <dbReference type="ARBA" id="ARBA00022729"/>
    </source>
</evidence>
<feature type="transmembrane region" description="Helical" evidence="8">
    <location>
        <begin position="422"/>
        <end position="442"/>
    </location>
</feature>
<feature type="chain" id="PRO_5017990595" description="GOLD domain-containing protein" evidence="9">
    <location>
        <begin position="31"/>
        <end position="462"/>
    </location>
</feature>
<evidence type="ECO:0000259" key="10">
    <source>
        <dbReference type="SMART" id="SM01190"/>
    </source>
</evidence>
<dbReference type="SMART" id="SM01190">
    <property type="entry name" value="EMP24_GP25L"/>
    <property type="match status" value="1"/>
</dbReference>
<dbReference type="EMBL" id="QWIM01000041">
    <property type="protein sequence ID" value="RMY41110.1"/>
    <property type="molecule type" value="Genomic_DNA"/>
</dbReference>
<dbReference type="Pfam" id="PF01105">
    <property type="entry name" value="EMP24_GP25L"/>
    <property type="match status" value="1"/>
</dbReference>
<evidence type="ECO:0000256" key="3">
    <source>
        <dbReference type="ARBA" id="ARBA00022692"/>
    </source>
</evidence>
<evidence type="ECO:0000256" key="5">
    <source>
        <dbReference type="ARBA" id="ARBA00022989"/>
    </source>
</evidence>
<dbReference type="InterPro" id="IPR015720">
    <property type="entry name" value="Emp24-like"/>
</dbReference>
<evidence type="ECO:0000313" key="11">
    <source>
        <dbReference type="EMBL" id="RMY41110.1"/>
    </source>
</evidence>
<comment type="subcellular location">
    <subcellularLocation>
        <location evidence="1">Membrane</location>
        <topology evidence="1">Single-pass type I membrane protein</topology>
    </subcellularLocation>
</comment>
<evidence type="ECO:0000256" key="7">
    <source>
        <dbReference type="SAM" id="MobiDB-lite"/>
    </source>
</evidence>
<feature type="transmembrane region" description="Helical" evidence="8">
    <location>
        <begin position="239"/>
        <end position="267"/>
    </location>
</feature>
<reference evidence="11 12" key="1">
    <citation type="journal article" date="2018" name="BMC Genomics">
        <title>Genomic evidence for intraspecific hybridization in a clonal and extremely halotolerant yeast.</title>
        <authorList>
            <person name="Gostincar C."/>
            <person name="Stajich J.E."/>
            <person name="Zupancic J."/>
            <person name="Zalar P."/>
            <person name="Gunde-Cimerman N."/>
        </authorList>
    </citation>
    <scope>NUCLEOTIDE SEQUENCE [LARGE SCALE GENOMIC DNA]</scope>
    <source>
        <strain evidence="11 12">EXF-6651</strain>
    </source>
</reference>
<comment type="similarity">
    <text evidence="2">Belongs to the EMP24/GP25L family.</text>
</comment>
<protein>
    <recommendedName>
        <fullName evidence="10">GOLD domain-containing protein</fullName>
    </recommendedName>
</protein>